<keyword evidence="9" id="KW-1185">Reference proteome</keyword>
<dbReference type="RefSeq" id="WP_050355167.1">
    <property type="nucleotide sequence ID" value="NZ_LGSS01000006.1"/>
</dbReference>
<evidence type="ECO:0000256" key="1">
    <source>
        <dbReference type="ARBA" id="ARBA00004635"/>
    </source>
</evidence>
<sequence>MKKRLFSIFTTIILIVGILTGCSKDTVTKSKNIKESKESTIKIGASLVPHSEILEFVKPKLKKKGINIEIVTIDDDGQLNQALEEKQIDANFFQHVPYLESISKERGYDFSVVGNIHIEPIGFYSKSIKTIEEIKKGSKIAIPDNPSNEYRALVLLESNGLIKLRPGIEDYSATPKDIVENPKNLEFVEVDSGQLTRVLQDVEGAVINTNRVLEANIDPETAIFREDATSPYSNVVVVRKEDENKEEIKKLVESLTSDDIKDFIKEKYGSAVIPAF</sequence>
<keyword evidence="4" id="KW-0564">Palmitate</keyword>
<evidence type="ECO:0000256" key="5">
    <source>
        <dbReference type="ARBA" id="ARBA00023288"/>
    </source>
</evidence>
<dbReference type="PATRIC" id="fig|1503.3.peg.2937"/>
<dbReference type="Proteomes" id="UP000037267">
    <property type="component" value="Unassembled WGS sequence"/>
</dbReference>
<dbReference type="InterPro" id="IPR004872">
    <property type="entry name" value="Lipoprotein_NlpA"/>
</dbReference>
<keyword evidence="5 6" id="KW-0449">Lipoprotein</keyword>
<evidence type="ECO:0000313" key="8">
    <source>
        <dbReference type="EMBL" id="KNF08652.1"/>
    </source>
</evidence>
<gene>
    <name evidence="8" type="primary">metQ</name>
    <name evidence="8" type="ORF">CLPU_6c01380</name>
</gene>
<reference evidence="9" key="1">
    <citation type="submission" date="2015-07" db="EMBL/GenBank/DDBJ databases">
        <title>Draft genome sequence of the purine-degrading Gottschalkia purinilyticum DSM 1384 (formerly Clostridium purinilyticum).</title>
        <authorList>
            <person name="Poehlein A."/>
            <person name="Schiel-Bengelsdorf B."/>
            <person name="Bengelsdorf F.R."/>
            <person name="Daniel R."/>
            <person name="Duerre P."/>
        </authorList>
    </citation>
    <scope>NUCLEOTIDE SEQUENCE [LARGE SCALE GENOMIC DNA]</scope>
    <source>
        <strain evidence="9">DSM 1384</strain>
    </source>
</reference>
<name>A0A0L0WB31_GOTPU</name>
<proteinExistence type="inferred from homology"/>
<comment type="similarity">
    <text evidence="6">Belongs to the nlpA lipoprotein family.</text>
</comment>
<evidence type="ECO:0000256" key="6">
    <source>
        <dbReference type="PIRNR" id="PIRNR002854"/>
    </source>
</evidence>
<keyword evidence="3" id="KW-0472">Membrane</keyword>
<evidence type="ECO:0000256" key="2">
    <source>
        <dbReference type="ARBA" id="ARBA00022729"/>
    </source>
</evidence>
<dbReference type="EMBL" id="LGSS01000006">
    <property type="protein sequence ID" value="KNF08652.1"/>
    <property type="molecule type" value="Genomic_DNA"/>
</dbReference>
<dbReference type="CDD" id="cd13597">
    <property type="entry name" value="PBP2_lipoprotein_Tp32"/>
    <property type="match status" value="1"/>
</dbReference>
<feature type="lipid moiety-binding region" description="S-diacylglycerol cysteine" evidence="7">
    <location>
        <position position="22"/>
    </location>
</feature>
<dbReference type="Gene3D" id="3.40.190.10">
    <property type="entry name" value="Periplasmic binding protein-like II"/>
    <property type="match status" value="2"/>
</dbReference>
<accession>A0A0L0WB31</accession>
<dbReference type="PANTHER" id="PTHR30429:SF0">
    <property type="entry name" value="METHIONINE-BINDING LIPOPROTEIN METQ"/>
    <property type="match status" value="1"/>
</dbReference>
<evidence type="ECO:0000256" key="4">
    <source>
        <dbReference type="ARBA" id="ARBA00023139"/>
    </source>
</evidence>
<evidence type="ECO:0000313" key="9">
    <source>
        <dbReference type="Proteomes" id="UP000037267"/>
    </source>
</evidence>
<organism evidence="8 9">
    <name type="scientific">Gottschalkia purinilytica</name>
    <name type="common">Clostridium purinilyticum</name>
    <dbReference type="NCBI Taxonomy" id="1503"/>
    <lineage>
        <taxon>Bacteria</taxon>
        <taxon>Bacillati</taxon>
        <taxon>Bacillota</taxon>
        <taxon>Tissierellia</taxon>
        <taxon>Tissierellales</taxon>
        <taxon>Gottschalkiaceae</taxon>
        <taxon>Gottschalkia</taxon>
    </lineage>
</organism>
<dbReference type="GO" id="GO:0016020">
    <property type="term" value="C:membrane"/>
    <property type="evidence" value="ECO:0007669"/>
    <property type="project" value="UniProtKB-SubCell"/>
</dbReference>
<protein>
    <recommendedName>
        <fullName evidence="6">Lipoprotein</fullName>
    </recommendedName>
</protein>
<dbReference type="SUPFAM" id="SSF53850">
    <property type="entry name" value="Periplasmic binding protein-like II"/>
    <property type="match status" value="1"/>
</dbReference>
<dbReference type="STRING" id="1503.CLPU_6c01380"/>
<dbReference type="PANTHER" id="PTHR30429">
    <property type="entry name" value="D-METHIONINE-BINDING LIPOPROTEIN METQ"/>
    <property type="match status" value="1"/>
</dbReference>
<dbReference type="PIRSF" id="PIRSF002854">
    <property type="entry name" value="MetQ"/>
    <property type="match status" value="1"/>
</dbReference>
<dbReference type="Pfam" id="PF03180">
    <property type="entry name" value="Lipoprotein_9"/>
    <property type="match status" value="1"/>
</dbReference>
<comment type="caution">
    <text evidence="8">The sequence shown here is derived from an EMBL/GenBank/DDBJ whole genome shotgun (WGS) entry which is preliminary data.</text>
</comment>
<dbReference type="OrthoDB" id="9812878at2"/>
<evidence type="ECO:0000256" key="3">
    <source>
        <dbReference type="ARBA" id="ARBA00023136"/>
    </source>
</evidence>
<dbReference type="AlphaFoldDB" id="A0A0L0WB31"/>
<keyword evidence="2" id="KW-0732">Signal</keyword>
<dbReference type="PROSITE" id="PS51257">
    <property type="entry name" value="PROKAR_LIPOPROTEIN"/>
    <property type="match status" value="1"/>
</dbReference>
<comment type="subcellular location">
    <subcellularLocation>
        <location evidence="1">Membrane</location>
        <topology evidence="1">Lipid-anchor</topology>
    </subcellularLocation>
</comment>
<evidence type="ECO:0000256" key="7">
    <source>
        <dbReference type="PIRSR" id="PIRSR002854-1"/>
    </source>
</evidence>